<dbReference type="InterPro" id="IPR036849">
    <property type="entry name" value="Enolase-like_C_sf"/>
</dbReference>
<organism evidence="1">
    <name type="scientific">Chlorobaculum parvum</name>
    <dbReference type="NCBI Taxonomy" id="274539"/>
    <lineage>
        <taxon>Bacteria</taxon>
        <taxon>Pseudomonadati</taxon>
        <taxon>Chlorobiota</taxon>
        <taxon>Chlorobiia</taxon>
        <taxon>Chlorobiales</taxon>
        <taxon>Chlorobiaceae</taxon>
        <taxon>Chlorobaculum</taxon>
    </lineage>
</organism>
<reference evidence="1" key="1">
    <citation type="journal article" date="2020" name="mSystems">
        <title>Genome- and Community-Level Interaction Insights into Carbon Utilization and Element Cycling Functions of Hydrothermarchaeota in Hydrothermal Sediment.</title>
        <authorList>
            <person name="Zhou Z."/>
            <person name="Liu Y."/>
            <person name="Xu W."/>
            <person name="Pan J."/>
            <person name="Luo Z.H."/>
            <person name="Li M."/>
        </authorList>
    </citation>
    <scope>NUCLEOTIDE SEQUENCE [LARGE SCALE GENOMIC DNA]</scope>
    <source>
        <strain evidence="1">HyVt-633</strain>
    </source>
</reference>
<dbReference type="EMBL" id="DRSQ01000244">
    <property type="protein sequence ID" value="HHE33202.1"/>
    <property type="molecule type" value="Genomic_DNA"/>
</dbReference>
<accession>A0A7C5HL75</accession>
<protein>
    <submittedName>
        <fullName evidence="1">O-succinylbenzoate synthase</fullName>
    </submittedName>
</protein>
<name>A0A7C5HL75_9CHLB</name>
<comment type="caution">
    <text evidence="1">The sequence shown here is derived from an EMBL/GenBank/DDBJ whole genome shotgun (WGS) entry which is preliminary data.</text>
</comment>
<gene>
    <name evidence="1" type="ORF">ENL07_11475</name>
</gene>
<dbReference type="PANTHER" id="PTHR42916:SF1">
    <property type="entry name" value="PROTEIN PHYLLO, CHLOROPLASTIC"/>
    <property type="match status" value="1"/>
</dbReference>
<dbReference type="Proteomes" id="UP000886058">
    <property type="component" value="Unassembled WGS sequence"/>
</dbReference>
<feature type="non-terminal residue" evidence="1">
    <location>
        <position position="1"/>
    </location>
</feature>
<dbReference type="Gene3D" id="3.20.20.120">
    <property type="entry name" value="Enolase-like C-terminal domain"/>
    <property type="match status" value="1"/>
</dbReference>
<dbReference type="SUPFAM" id="SSF51604">
    <property type="entry name" value="Enolase C-terminal domain-like"/>
    <property type="match status" value="1"/>
</dbReference>
<dbReference type="PANTHER" id="PTHR42916">
    <property type="entry name" value="2-SUCCINYL-5-ENOLPYRUVYL-6-HYDROXY-3-CYCLOHEXENE-1-CARBOXYLATE SYNTHASE"/>
    <property type="match status" value="1"/>
</dbReference>
<proteinExistence type="predicted"/>
<dbReference type="AlphaFoldDB" id="A0A7C5HL75"/>
<sequence length="127" mass="13218">DESLWQRPELLDLIGPEPLGALVLKPNCIGGIAKSLDIAAKAHRMGLQAVLSSAFESSISLGLYALMAAASSPTPAASGLDTASFLADDLTETPFAAPDGLADPAAAWCDSLRVKPEIIRTVESWSL</sequence>
<evidence type="ECO:0000313" key="1">
    <source>
        <dbReference type="EMBL" id="HHE33202.1"/>
    </source>
</evidence>